<dbReference type="STRING" id="150121.SAMN06296010_1697"/>
<evidence type="ECO:0000256" key="2">
    <source>
        <dbReference type="SAM" id="Phobius"/>
    </source>
</evidence>
<feature type="transmembrane region" description="Helical" evidence="2">
    <location>
        <begin position="169"/>
        <end position="194"/>
    </location>
</feature>
<keyword evidence="2" id="KW-1133">Transmembrane helix</keyword>
<keyword evidence="2" id="KW-0812">Transmembrane</keyword>
<feature type="region of interest" description="Disordered" evidence="1">
    <location>
        <begin position="15"/>
        <end position="136"/>
    </location>
</feature>
<gene>
    <name evidence="3" type="ORF">SAMN06296010_1697</name>
</gene>
<keyword evidence="2" id="KW-0472">Membrane</keyword>
<name>A0A1X7JR19_9MICO</name>
<evidence type="ECO:0000313" key="3">
    <source>
        <dbReference type="EMBL" id="SMG30511.1"/>
    </source>
</evidence>
<feature type="compositionally biased region" description="Basic and acidic residues" evidence="1">
    <location>
        <begin position="29"/>
        <end position="53"/>
    </location>
</feature>
<accession>A0A1X7JR19</accession>
<protein>
    <submittedName>
        <fullName evidence="3">Uncharacterized protein</fullName>
    </submittedName>
</protein>
<evidence type="ECO:0000256" key="1">
    <source>
        <dbReference type="SAM" id="MobiDB-lite"/>
    </source>
</evidence>
<dbReference type="Proteomes" id="UP000193244">
    <property type="component" value="Unassembled WGS sequence"/>
</dbReference>
<feature type="compositionally biased region" description="Low complexity" evidence="1">
    <location>
        <begin position="127"/>
        <end position="136"/>
    </location>
</feature>
<proteinExistence type="predicted"/>
<feature type="transmembrane region" description="Helical" evidence="2">
    <location>
        <begin position="214"/>
        <end position="234"/>
    </location>
</feature>
<reference evidence="4" key="1">
    <citation type="submission" date="2017-04" db="EMBL/GenBank/DDBJ databases">
        <authorList>
            <person name="Varghese N."/>
            <person name="Submissions S."/>
        </authorList>
    </citation>
    <scope>NUCLEOTIDE SEQUENCE [LARGE SCALE GENOMIC DNA]</scope>
    <source>
        <strain evidence="4">VKM Ac-2510</strain>
    </source>
</reference>
<organism evidence="3 4">
    <name type="scientific">Agreia pratensis</name>
    <dbReference type="NCBI Taxonomy" id="150121"/>
    <lineage>
        <taxon>Bacteria</taxon>
        <taxon>Bacillati</taxon>
        <taxon>Actinomycetota</taxon>
        <taxon>Actinomycetes</taxon>
        <taxon>Micrococcales</taxon>
        <taxon>Microbacteriaceae</taxon>
        <taxon>Agreia</taxon>
    </lineage>
</organism>
<dbReference type="AlphaFoldDB" id="A0A1X7JR19"/>
<feature type="compositionally biased region" description="Polar residues" evidence="1">
    <location>
        <begin position="80"/>
        <end position="93"/>
    </location>
</feature>
<dbReference type="EMBL" id="FXAY01000002">
    <property type="protein sequence ID" value="SMG30511.1"/>
    <property type="molecule type" value="Genomic_DNA"/>
</dbReference>
<feature type="transmembrane region" description="Helical" evidence="2">
    <location>
        <begin position="241"/>
        <end position="265"/>
    </location>
</feature>
<keyword evidence="4" id="KW-1185">Reference proteome</keyword>
<sequence length="342" mass="36501">MCACACRAPRLLANRYHGRQDGLMSTSNDPDRDPLSPDSPESSRRESHTESTREFVVAEPSSVEPGTLEPVVVRAAAEPDQNSGASQGWTRPAQNEAVEDPNPYVVRTTVPPMNPHTTGAPLAQQTGSSAPPADPAVAPGIPGGEIYSQAPAPVYVARPAQPVRRGNRLFGTVIALVGTVVFAVVYAAVASVFFAFNPAVENAVSTLTRFLVNFAFIVPVVFFAIAFVLLVLILNRAGWWAYIIGGFVVAAVVYAGSIVGAYLAVQGWTMTQDALGEFLRSLLMDPLPIVAAIVAREVSVWTGAWVSSRGRKVKERNQAAREEYDKTMAEAPVTAPQGSPAW</sequence>
<evidence type="ECO:0000313" key="4">
    <source>
        <dbReference type="Proteomes" id="UP000193244"/>
    </source>
</evidence>